<dbReference type="InterPro" id="IPR027417">
    <property type="entry name" value="P-loop_NTPase"/>
</dbReference>
<protein>
    <submittedName>
        <fullName evidence="7">tRNA(Met)-cytidine N(4)-acetyltransferase</fullName>
    </submittedName>
</protein>
<dbReference type="GO" id="GO:0008033">
    <property type="term" value="P:tRNA processing"/>
    <property type="evidence" value="ECO:0007669"/>
    <property type="project" value="UniProtKB-KW"/>
</dbReference>
<proteinExistence type="predicted"/>
<keyword evidence="8" id="KW-1185">Reference proteome</keyword>
<sequence>MSLNAWLQQARKRLHAGRQRSLLWLADEPGALQAAIDALTEPAQWLWLDSGGVSPLHVPDGVVQVYPNQAQHYLGSEWQGLIVDGFSGFDPDMLLALSATLQAGGVCLLLTPPNWSQQSNQALQRWLSAGQRLPIKSRLAAWLGQPWQHYRGSLSELPSLPTCTPQPRPEGLTYDQQQVLAALHTLNDSDIWLIRGRRGRGKSTLLAELVQAARPARTILLSNHPAALRTFLNRLQALGWQKTARNAWQAGTGATAKNVPLKKSGTPLPELKIMAPDTFLATSPSCDLLLIDEAARLTLPVLARLLLTPAPIIMASTDEGYEGAGQGLRLKLNQHIPAGRVLRTFELNTPTRWSADDALERILDQTLLLHAELPEAPCGDGVSIVPWNRDDMRLLPHLWALLRTAHYQTRPRDLLQLLDAPGQHVWLAWRASQVVGAVWALEEGGLDAVEGHVRGHLVAQRLAQLRDDSLWLRQRSLRITRIAVHPALQGQGIGSQLVQAVLLAPVDFVSVSCAAEACLQRFWQRQGFEQVHVGAKPNRASGVPSAIFINHR</sequence>
<dbReference type="GO" id="GO:1904812">
    <property type="term" value="P:rRNA acetylation involved in maturation of SSU-rRNA"/>
    <property type="evidence" value="ECO:0007669"/>
    <property type="project" value="TreeGrafter"/>
</dbReference>
<evidence type="ECO:0000313" key="8">
    <source>
        <dbReference type="Proteomes" id="UP000198461"/>
    </source>
</evidence>
<dbReference type="AlphaFoldDB" id="A0A1N6GTW0"/>
<reference evidence="8" key="1">
    <citation type="submission" date="2016-11" db="EMBL/GenBank/DDBJ databases">
        <authorList>
            <person name="Varghese N."/>
            <person name="Submissions S."/>
        </authorList>
    </citation>
    <scope>NUCLEOTIDE SEQUENCE [LARGE SCALE GENOMIC DNA]</scope>
    <source>
        <strain evidence="8">DSM 17737</strain>
    </source>
</reference>
<dbReference type="Gene3D" id="3.40.50.11040">
    <property type="match status" value="1"/>
</dbReference>
<name>A0A1N6GTW0_9GAMM</name>
<dbReference type="PANTHER" id="PTHR10925">
    <property type="entry name" value="N-ACETYLTRANSFERASE 10"/>
    <property type="match status" value="1"/>
</dbReference>
<dbReference type="STRING" id="364032.SAMN05443662_1490"/>
<dbReference type="InterPro" id="IPR013562">
    <property type="entry name" value="TmcA/NAT10_N"/>
</dbReference>
<dbReference type="InterPro" id="IPR000182">
    <property type="entry name" value="GNAT_dom"/>
</dbReference>
<dbReference type="SUPFAM" id="SSF55729">
    <property type="entry name" value="Acyl-CoA N-acyltransferases (Nat)"/>
    <property type="match status" value="1"/>
</dbReference>
<dbReference type="EMBL" id="FSRE01000003">
    <property type="protein sequence ID" value="SIO10867.1"/>
    <property type="molecule type" value="Genomic_DNA"/>
</dbReference>
<dbReference type="GO" id="GO:1990883">
    <property type="term" value="F:18S rRNA cytidine N-acetyltransferase activity"/>
    <property type="evidence" value="ECO:0007669"/>
    <property type="project" value="TreeGrafter"/>
</dbReference>
<dbReference type="Pfam" id="PF05127">
    <property type="entry name" value="NAT10_TcmA_helicase"/>
    <property type="match status" value="1"/>
</dbReference>
<keyword evidence="1 7" id="KW-0808">Transferase</keyword>
<dbReference type="SUPFAM" id="SSF52540">
    <property type="entry name" value="P-loop containing nucleoside triphosphate hydrolases"/>
    <property type="match status" value="1"/>
</dbReference>
<evidence type="ECO:0000256" key="3">
    <source>
        <dbReference type="ARBA" id="ARBA00022741"/>
    </source>
</evidence>
<evidence type="ECO:0000313" key="7">
    <source>
        <dbReference type="EMBL" id="SIO10867.1"/>
    </source>
</evidence>
<dbReference type="Pfam" id="PF08351">
    <property type="entry name" value="TmcA_N"/>
    <property type="match status" value="1"/>
</dbReference>
<keyword evidence="4" id="KW-0067">ATP-binding</keyword>
<dbReference type="PROSITE" id="PS51186">
    <property type="entry name" value="GNAT"/>
    <property type="match status" value="1"/>
</dbReference>
<dbReference type="InterPro" id="IPR032672">
    <property type="entry name" value="TmcA/NAT10/Kre33"/>
</dbReference>
<dbReference type="InterPro" id="IPR016181">
    <property type="entry name" value="Acyl_CoA_acyltransferase"/>
</dbReference>
<gene>
    <name evidence="7" type="ORF">SAMN05443662_1490</name>
</gene>
<dbReference type="Proteomes" id="UP000198461">
    <property type="component" value="Unassembled WGS sequence"/>
</dbReference>
<accession>A0A1N6GTW0</accession>
<evidence type="ECO:0000256" key="2">
    <source>
        <dbReference type="ARBA" id="ARBA00022694"/>
    </source>
</evidence>
<keyword evidence="5" id="KW-0012">Acyltransferase</keyword>
<dbReference type="RefSeq" id="WP_074201738.1">
    <property type="nucleotide sequence ID" value="NZ_FSRE01000003.1"/>
</dbReference>
<dbReference type="InterPro" id="IPR007807">
    <property type="entry name" value="TcmA/NAT10_helicase"/>
</dbReference>
<feature type="domain" description="N-acetyltransferase" evidence="6">
    <location>
        <begin position="382"/>
        <end position="550"/>
    </location>
</feature>
<evidence type="ECO:0000256" key="4">
    <source>
        <dbReference type="ARBA" id="ARBA00022840"/>
    </source>
</evidence>
<evidence type="ECO:0000256" key="1">
    <source>
        <dbReference type="ARBA" id="ARBA00022679"/>
    </source>
</evidence>
<dbReference type="GO" id="GO:0005524">
    <property type="term" value="F:ATP binding"/>
    <property type="evidence" value="ECO:0007669"/>
    <property type="project" value="UniProtKB-KW"/>
</dbReference>
<evidence type="ECO:0000259" key="6">
    <source>
        <dbReference type="PROSITE" id="PS51186"/>
    </source>
</evidence>
<evidence type="ECO:0000256" key="5">
    <source>
        <dbReference type="ARBA" id="ARBA00023315"/>
    </source>
</evidence>
<dbReference type="CDD" id="cd04301">
    <property type="entry name" value="NAT_SF"/>
    <property type="match status" value="1"/>
</dbReference>
<keyword evidence="3" id="KW-0547">Nucleotide-binding</keyword>
<keyword evidence="2" id="KW-0819">tRNA processing</keyword>
<dbReference type="OrthoDB" id="5578851at2"/>
<organism evidence="7 8">
    <name type="scientific">Sulfurivirga caldicuralii</name>
    <dbReference type="NCBI Taxonomy" id="364032"/>
    <lineage>
        <taxon>Bacteria</taxon>
        <taxon>Pseudomonadati</taxon>
        <taxon>Pseudomonadota</taxon>
        <taxon>Gammaproteobacteria</taxon>
        <taxon>Thiotrichales</taxon>
        <taxon>Piscirickettsiaceae</taxon>
        <taxon>Sulfurivirga</taxon>
    </lineage>
</organism>
<dbReference type="Gene3D" id="3.40.630.30">
    <property type="match status" value="1"/>
</dbReference>
<dbReference type="Gene3D" id="3.40.50.300">
    <property type="entry name" value="P-loop containing nucleotide triphosphate hydrolases"/>
    <property type="match status" value="1"/>
</dbReference>
<dbReference type="Pfam" id="PF13508">
    <property type="entry name" value="Acetyltransf_7"/>
    <property type="match status" value="1"/>
</dbReference>
<dbReference type="GO" id="GO:0000049">
    <property type="term" value="F:tRNA binding"/>
    <property type="evidence" value="ECO:0007669"/>
    <property type="project" value="TreeGrafter"/>
</dbReference>
<dbReference type="PANTHER" id="PTHR10925:SF5">
    <property type="entry name" value="RNA CYTIDINE ACETYLTRANSFERASE"/>
    <property type="match status" value="1"/>
</dbReference>